<dbReference type="Proteomes" id="UP000004358">
    <property type="component" value="Unassembled WGS sequence"/>
</dbReference>
<comment type="caution">
    <text evidence="2">The sequence shown here is derived from an EMBL/GenBank/DDBJ whole genome shotgun (WGS) entry which is preliminary data.</text>
</comment>
<dbReference type="RefSeq" id="WP_002652616.1">
    <property type="nucleotide sequence ID" value="NZ_CH672376.1"/>
</dbReference>
<dbReference type="AlphaFoldDB" id="A3ZQF1"/>
<protein>
    <recommendedName>
        <fullName evidence="4">Transmembrane protein</fullName>
    </recommendedName>
</protein>
<accession>A3ZQF1</accession>
<feature type="transmembrane region" description="Helical" evidence="1">
    <location>
        <begin position="55"/>
        <end position="72"/>
    </location>
</feature>
<evidence type="ECO:0000313" key="3">
    <source>
        <dbReference type="Proteomes" id="UP000004358"/>
    </source>
</evidence>
<dbReference type="EMBL" id="AANZ01000005">
    <property type="protein sequence ID" value="EAQ81427.1"/>
    <property type="molecule type" value="Genomic_DNA"/>
</dbReference>
<dbReference type="STRING" id="314230.DSM3645_23586"/>
<evidence type="ECO:0008006" key="4">
    <source>
        <dbReference type="Google" id="ProtNLM"/>
    </source>
</evidence>
<keyword evidence="1" id="KW-0812">Transmembrane</keyword>
<keyword evidence="1" id="KW-1133">Transmembrane helix</keyword>
<feature type="transmembrane region" description="Helical" evidence="1">
    <location>
        <begin position="29"/>
        <end position="49"/>
    </location>
</feature>
<feature type="transmembrane region" description="Helical" evidence="1">
    <location>
        <begin position="92"/>
        <end position="114"/>
    </location>
</feature>
<keyword evidence="1" id="KW-0472">Membrane</keyword>
<name>A3ZQF1_9BACT</name>
<dbReference type="HOGENOM" id="CLU_1438514_0_0_0"/>
<reference evidence="2 3" key="1">
    <citation type="submission" date="2006-02" db="EMBL/GenBank/DDBJ databases">
        <authorList>
            <person name="Amann R."/>
            <person name="Ferriera S."/>
            <person name="Johnson J."/>
            <person name="Kravitz S."/>
            <person name="Halpern A."/>
            <person name="Remington K."/>
            <person name="Beeson K."/>
            <person name="Tran B."/>
            <person name="Rogers Y.-H."/>
            <person name="Friedman R."/>
            <person name="Venter J.C."/>
        </authorList>
    </citation>
    <scope>NUCLEOTIDE SEQUENCE [LARGE SCALE GENOMIC DNA]</scope>
    <source>
        <strain evidence="2 3">DSM 3645</strain>
    </source>
</reference>
<feature type="transmembrane region" description="Helical" evidence="1">
    <location>
        <begin position="134"/>
        <end position="157"/>
    </location>
</feature>
<evidence type="ECO:0000313" key="2">
    <source>
        <dbReference type="EMBL" id="EAQ81427.1"/>
    </source>
</evidence>
<gene>
    <name evidence="2" type="ORF">DSM3645_23586</name>
</gene>
<organism evidence="2 3">
    <name type="scientific">Blastopirellula marina DSM 3645</name>
    <dbReference type="NCBI Taxonomy" id="314230"/>
    <lineage>
        <taxon>Bacteria</taxon>
        <taxon>Pseudomonadati</taxon>
        <taxon>Planctomycetota</taxon>
        <taxon>Planctomycetia</taxon>
        <taxon>Pirellulales</taxon>
        <taxon>Pirellulaceae</taxon>
        <taxon>Blastopirellula</taxon>
    </lineage>
</organism>
<sequence length="188" mass="20556">MNENQGGNPFQSSAVFAKLESLETLEWRIVIEFLVGTIFLLGISLAVYYYIDFGFGLAASGLVFVVVIRSSIDLWRKRNADCLQVGSTIKSLALSIFFVGVAAVAGYVTFFATCISTHSLVEDRLRYQVQYGDIILFCVIVGAAVASVVVLALLYFLGPASVDRLNMHSRQAISPQSIYLGNEPSDHT</sequence>
<proteinExistence type="predicted"/>
<evidence type="ECO:0000256" key="1">
    <source>
        <dbReference type="SAM" id="Phobius"/>
    </source>
</evidence>